<reference evidence="2" key="1">
    <citation type="submission" date="2014-11" db="EMBL/GenBank/DDBJ databases">
        <authorList>
            <person name="Amaro Gonzalez C."/>
        </authorList>
    </citation>
    <scope>NUCLEOTIDE SEQUENCE</scope>
</reference>
<dbReference type="EMBL" id="GBXM01074856">
    <property type="protein sequence ID" value="JAH33721.1"/>
    <property type="molecule type" value="Transcribed_RNA"/>
</dbReference>
<name>A0A0E9RX25_ANGAN</name>
<proteinExistence type="predicted"/>
<evidence type="ECO:0000256" key="1">
    <source>
        <dbReference type="SAM" id="MobiDB-lite"/>
    </source>
</evidence>
<reference evidence="2" key="2">
    <citation type="journal article" date="2015" name="Fish Shellfish Immunol.">
        <title>Early steps in the European eel (Anguilla anguilla)-Vibrio vulnificus interaction in the gills: Role of the RtxA13 toxin.</title>
        <authorList>
            <person name="Callol A."/>
            <person name="Pajuelo D."/>
            <person name="Ebbesson L."/>
            <person name="Teles M."/>
            <person name="MacKenzie S."/>
            <person name="Amaro C."/>
        </authorList>
    </citation>
    <scope>NUCLEOTIDE SEQUENCE</scope>
</reference>
<feature type="compositionally biased region" description="Polar residues" evidence="1">
    <location>
        <begin position="1"/>
        <end position="14"/>
    </location>
</feature>
<sequence length="22" mass="2301">MSLSVGGNRSTGINPNEHGENM</sequence>
<evidence type="ECO:0000313" key="2">
    <source>
        <dbReference type="EMBL" id="JAH33721.1"/>
    </source>
</evidence>
<accession>A0A0E9RX25</accession>
<dbReference type="AlphaFoldDB" id="A0A0E9RX25"/>
<organism evidence="2">
    <name type="scientific">Anguilla anguilla</name>
    <name type="common">European freshwater eel</name>
    <name type="synonym">Muraena anguilla</name>
    <dbReference type="NCBI Taxonomy" id="7936"/>
    <lineage>
        <taxon>Eukaryota</taxon>
        <taxon>Metazoa</taxon>
        <taxon>Chordata</taxon>
        <taxon>Craniata</taxon>
        <taxon>Vertebrata</taxon>
        <taxon>Euteleostomi</taxon>
        <taxon>Actinopterygii</taxon>
        <taxon>Neopterygii</taxon>
        <taxon>Teleostei</taxon>
        <taxon>Anguilliformes</taxon>
        <taxon>Anguillidae</taxon>
        <taxon>Anguilla</taxon>
    </lineage>
</organism>
<feature type="region of interest" description="Disordered" evidence="1">
    <location>
        <begin position="1"/>
        <end position="22"/>
    </location>
</feature>
<protein>
    <submittedName>
        <fullName evidence="2">Uncharacterized protein</fullName>
    </submittedName>
</protein>